<dbReference type="Gene3D" id="1.10.1740.10">
    <property type="match status" value="1"/>
</dbReference>
<dbReference type="PROSITE" id="PS00622">
    <property type="entry name" value="HTH_LUXR_1"/>
    <property type="match status" value="1"/>
</dbReference>
<dbReference type="GO" id="GO:0016987">
    <property type="term" value="F:sigma factor activity"/>
    <property type="evidence" value="ECO:0007669"/>
    <property type="project" value="UniProtKB-KW"/>
</dbReference>
<dbReference type="RefSeq" id="WP_246442684.1">
    <property type="nucleotide sequence ID" value="NZ_BAAALP010000029.1"/>
</dbReference>
<dbReference type="CDD" id="cd06171">
    <property type="entry name" value="Sigma70_r4"/>
    <property type="match status" value="1"/>
</dbReference>
<dbReference type="Proteomes" id="UP000572680">
    <property type="component" value="Unassembled WGS sequence"/>
</dbReference>
<keyword evidence="4" id="KW-0804">Transcription</keyword>
<evidence type="ECO:0000256" key="1">
    <source>
        <dbReference type="ARBA" id="ARBA00010641"/>
    </source>
</evidence>
<dbReference type="InterPro" id="IPR007627">
    <property type="entry name" value="RNA_pol_sigma70_r2"/>
</dbReference>
<evidence type="ECO:0000313" key="6">
    <source>
        <dbReference type="EMBL" id="MBA8951561.1"/>
    </source>
</evidence>
<dbReference type="SUPFAM" id="SSF88659">
    <property type="entry name" value="Sigma3 and sigma4 domains of RNA polymerase sigma factors"/>
    <property type="match status" value="1"/>
</dbReference>
<dbReference type="GO" id="GO:0006352">
    <property type="term" value="P:DNA-templated transcription initiation"/>
    <property type="evidence" value="ECO:0007669"/>
    <property type="project" value="InterPro"/>
</dbReference>
<keyword evidence="3" id="KW-0731">Sigma factor</keyword>
<dbReference type="InterPro" id="IPR000792">
    <property type="entry name" value="Tscrpt_reg_LuxR_C"/>
</dbReference>
<evidence type="ECO:0000256" key="2">
    <source>
        <dbReference type="ARBA" id="ARBA00023015"/>
    </source>
</evidence>
<dbReference type="InterPro" id="IPR013249">
    <property type="entry name" value="RNA_pol_sigma70_r4_t2"/>
</dbReference>
<dbReference type="InterPro" id="IPR013324">
    <property type="entry name" value="RNA_pol_sigma_r3/r4-like"/>
</dbReference>
<dbReference type="Pfam" id="PF04542">
    <property type="entry name" value="Sigma70_r2"/>
    <property type="match status" value="1"/>
</dbReference>
<dbReference type="InterPro" id="IPR039425">
    <property type="entry name" value="RNA_pol_sigma-70-like"/>
</dbReference>
<name>A0A7W3LNS9_ACTNM</name>
<organism evidence="6 7">
    <name type="scientific">Actinomadura namibiensis</name>
    <dbReference type="NCBI Taxonomy" id="182080"/>
    <lineage>
        <taxon>Bacteria</taxon>
        <taxon>Bacillati</taxon>
        <taxon>Actinomycetota</taxon>
        <taxon>Actinomycetes</taxon>
        <taxon>Streptosporangiales</taxon>
        <taxon>Thermomonosporaceae</taxon>
        <taxon>Actinomadura</taxon>
    </lineage>
</organism>
<dbReference type="GO" id="GO:0003677">
    <property type="term" value="F:DNA binding"/>
    <property type="evidence" value="ECO:0007669"/>
    <property type="project" value="InterPro"/>
</dbReference>
<dbReference type="Pfam" id="PF08281">
    <property type="entry name" value="Sigma70_r4_2"/>
    <property type="match status" value="1"/>
</dbReference>
<dbReference type="EMBL" id="JACJIA010000003">
    <property type="protein sequence ID" value="MBA8951561.1"/>
    <property type="molecule type" value="Genomic_DNA"/>
</dbReference>
<accession>A0A7W3LNS9</accession>
<protein>
    <submittedName>
        <fullName evidence="6">RNA polymerase sigma-70 factor (ECF subfamily)</fullName>
    </submittedName>
</protein>
<keyword evidence="7" id="KW-1185">Reference proteome</keyword>
<dbReference type="PANTHER" id="PTHR43133:SF25">
    <property type="entry name" value="RNA POLYMERASE SIGMA FACTOR RFAY-RELATED"/>
    <property type="match status" value="1"/>
</dbReference>
<reference evidence="6 7" key="1">
    <citation type="submission" date="2020-08" db="EMBL/GenBank/DDBJ databases">
        <title>Genomic Encyclopedia of Type Strains, Phase IV (KMG-IV): sequencing the most valuable type-strain genomes for metagenomic binning, comparative biology and taxonomic classification.</title>
        <authorList>
            <person name="Goeker M."/>
        </authorList>
    </citation>
    <scope>NUCLEOTIDE SEQUENCE [LARGE SCALE GENOMIC DNA]</scope>
    <source>
        <strain evidence="6 7">DSM 44197</strain>
    </source>
</reference>
<dbReference type="InterPro" id="IPR013325">
    <property type="entry name" value="RNA_pol_sigma_r2"/>
</dbReference>
<sequence>MSPDPLAHRFEHAYRAHSAAVLGYLVRRAEPPEDAADLMAEVFTVAWRRVADMPPGDEARLWLYGVARNVLSNHRRSRIRRHRLADRLREHLSRSPRVHHDDARHDEADHVRAALATLPERDREVIALTAWEGMTAAEIAVVLDLDPGTVRSRLSRARARLRAALADQDRIPC</sequence>
<evidence type="ECO:0000256" key="4">
    <source>
        <dbReference type="ARBA" id="ARBA00023163"/>
    </source>
</evidence>
<dbReference type="InterPro" id="IPR014284">
    <property type="entry name" value="RNA_pol_sigma-70_dom"/>
</dbReference>
<dbReference type="Gene3D" id="1.10.10.10">
    <property type="entry name" value="Winged helix-like DNA-binding domain superfamily/Winged helix DNA-binding domain"/>
    <property type="match status" value="1"/>
</dbReference>
<dbReference type="NCBIfam" id="TIGR02937">
    <property type="entry name" value="sigma70-ECF"/>
    <property type="match status" value="1"/>
</dbReference>
<dbReference type="SUPFAM" id="SSF88946">
    <property type="entry name" value="Sigma2 domain of RNA polymerase sigma factors"/>
    <property type="match status" value="1"/>
</dbReference>
<gene>
    <name evidence="6" type="ORF">HNR61_003192</name>
</gene>
<keyword evidence="2" id="KW-0805">Transcription regulation</keyword>
<feature type="domain" description="HTH luxR-type" evidence="5">
    <location>
        <begin position="133"/>
        <end position="160"/>
    </location>
</feature>
<comment type="caution">
    <text evidence="6">The sequence shown here is derived from an EMBL/GenBank/DDBJ whole genome shotgun (WGS) entry which is preliminary data.</text>
</comment>
<evidence type="ECO:0000256" key="3">
    <source>
        <dbReference type="ARBA" id="ARBA00023082"/>
    </source>
</evidence>
<dbReference type="InterPro" id="IPR036388">
    <property type="entry name" value="WH-like_DNA-bd_sf"/>
</dbReference>
<dbReference type="AlphaFoldDB" id="A0A7W3LNS9"/>
<dbReference type="PANTHER" id="PTHR43133">
    <property type="entry name" value="RNA POLYMERASE ECF-TYPE SIGMA FACTO"/>
    <property type="match status" value="1"/>
</dbReference>
<proteinExistence type="inferred from homology"/>
<comment type="similarity">
    <text evidence="1">Belongs to the sigma-70 factor family. ECF subfamily.</text>
</comment>
<evidence type="ECO:0000313" key="7">
    <source>
        <dbReference type="Proteomes" id="UP000572680"/>
    </source>
</evidence>
<evidence type="ECO:0000259" key="5">
    <source>
        <dbReference type="PROSITE" id="PS00622"/>
    </source>
</evidence>